<dbReference type="InterPro" id="IPR020471">
    <property type="entry name" value="AKR"/>
</dbReference>
<comment type="similarity">
    <text evidence="1">Belongs to the aldo/keto reductase family.</text>
</comment>
<organism evidence="6 7">
    <name type="scientific">Thalassobacillus hwangdonensis</name>
    <dbReference type="NCBI Taxonomy" id="546108"/>
    <lineage>
        <taxon>Bacteria</taxon>
        <taxon>Bacillati</taxon>
        <taxon>Bacillota</taxon>
        <taxon>Bacilli</taxon>
        <taxon>Bacillales</taxon>
        <taxon>Bacillaceae</taxon>
        <taxon>Thalassobacillus</taxon>
    </lineage>
</organism>
<keyword evidence="7" id="KW-1185">Reference proteome</keyword>
<keyword evidence="2" id="KW-0521">NADP</keyword>
<dbReference type="PIRSF" id="PIRSF000097">
    <property type="entry name" value="AKR"/>
    <property type="match status" value="1"/>
</dbReference>
<dbReference type="PANTHER" id="PTHR43827">
    <property type="entry name" value="2,5-DIKETO-D-GLUCONIC ACID REDUCTASE"/>
    <property type="match status" value="1"/>
</dbReference>
<sequence length="276" mass="31518">MNLNSTVTLHNGVHMPQFGLGVYKMEDGNETAQAVKNAIDLGYRHIDTASVYKNEEGVGQGIKDSGVPREEIFVTSKVWNDEQGYESTIEAFNNSLKRLDLEYLDLYLVHWPVPGKYKETWKALEQLYKDGKVKAIGVSNFLVHHLDDLLEDVEIKPMINQIELHPELAQTELRNYCAQHNIHVTAWSPLARGKYFEAPVLQSIAEKYGKTPAQVILRWDLQHGIITIPKSTNKDRQKQNADLFDFELTAEELARIDELDKGEEGRNGPHPDEFDY</sequence>
<keyword evidence="3" id="KW-0560">Oxidoreductase</keyword>
<dbReference type="RefSeq" id="WP_386055501.1">
    <property type="nucleotide sequence ID" value="NZ_JBHTKL010000001.1"/>
</dbReference>
<dbReference type="PROSITE" id="PS00062">
    <property type="entry name" value="ALDOKETO_REDUCTASE_2"/>
    <property type="match status" value="1"/>
</dbReference>
<dbReference type="InterPro" id="IPR018170">
    <property type="entry name" value="Aldo/ket_reductase_CS"/>
</dbReference>
<evidence type="ECO:0000256" key="4">
    <source>
        <dbReference type="SAM" id="MobiDB-lite"/>
    </source>
</evidence>
<evidence type="ECO:0000313" key="7">
    <source>
        <dbReference type="Proteomes" id="UP001596990"/>
    </source>
</evidence>
<dbReference type="Pfam" id="PF00248">
    <property type="entry name" value="Aldo_ket_red"/>
    <property type="match status" value="1"/>
</dbReference>
<evidence type="ECO:0000256" key="2">
    <source>
        <dbReference type="ARBA" id="ARBA00022857"/>
    </source>
</evidence>
<reference evidence="7" key="1">
    <citation type="journal article" date="2019" name="Int. J. Syst. Evol. Microbiol.">
        <title>The Global Catalogue of Microorganisms (GCM) 10K type strain sequencing project: providing services to taxonomists for standard genome sequencing and annotation.</title>
        <authorList>
            <consortium name="The Broad Institute Genomics Platform"/>
            <consortium name="The Broad Institute Genome Sequencing Center for Infectious Disease"/>
            <person name="Wu L."/>
            <person name="Ma J."/>
        </authorList>
    </citation>
    <scope>NUCLEOTIDE SEQUENCE [LARGE SCALE GENOMIC DNA]</scope>
    <source>
        <strain evidence="7">CCUG 56607</strain>
    </source>
</reference>
<dbReference type="EMBL" id="JBHTKL010000001">
    <property type="protein sequence ID" value="MFD1017621.1"/>
    <property type="molecule type" value="Genomic_DNA"/>
</dbReference>
<accession>A0ABW3KVR8</accession>
<dbReference type="SUPFAM" id="SSF51430">
    <property type="entry name" value="NAD(P)-linked oxidoreductase"/>
    <property type="match status" value="1"/>
</dbReference>
<evidence type="ECO:0000259" key="5">
    <source>
        <dbReference type="Pfam" id="PF00248"/>
    </source>
</evidence>
<protein>
    <submittedName>
        <fullName evidence="6">Aldo/keto reductase</fullName>
    </submittedName>
</protein>
<dbReference type="InterPro" id="IPR036812">
    <property type="entry name" value="NAD(P)_OxRdtase_dom_sf"/>
</dbReference>
<comment type="caution">
    <text evidence="6">The sequence shown here is derived from an EMBL/GenBank/DDBJ whole genome shotgun (WGS) entry which is preliminary data.</text>
</comment>
<dbReference type="Gene3D" id="3.20.20.100">
    <property type="entry name" value="NADP-dependent oxidoreductase domain"/>
    <property type="match status" value="1"/>
</dbReference>
<dbReference type="InterPro" id="IPR023210">
    <property type="entry name" value="NADP_OxRdtase_dom"/>
</dbReference>
<evidence type="ECO:0000313" key="6">
    <source>
        <dbReference type="EMBL" id="MFD1017621.1"/>
    </source>
</evidence>
<dbReference type="PANTHER" id="PTHR43827:SF3">
    <property type="entry name" value="NADP-DEPENDENT OXIDOREDUCTASE DOMAIN-CONTAINING PROTEIN"/>
    <property type="match status" value="1"/>
</dbReference>
<dbReference type="PROSITE" id="PS00063">
    <property type="entry name" value="ALDOKETO_REDUCTASE_3"/>
    <property type="match status" value="1"/>
</dbReference>
<dbReference type="Proteomes" id="UP001596990">
    <property type="component" value="Unassembled WGS sequence"/>
</dbReference>
<dbReference type="PRINTS" id="PR00069">
    <property type="entry name" value="ALDKETRDTASE"/>
</dbReference>
<feature type="region of interest" description="Disordered" evidence="4">
    <location>
        <begin position="257"/>
        <end position="276"/>
    </location>
</feature>
<gene>
    <name evidence="6" type="ORF">ACFQ2J_00305</name>
</gene>
<evidence type="ECO:0000256" key="3">
    <source>
        <dbReference type="ARBA" id="ARBA00023002"/>
    </source>
</evidence>
<evidence type="ECO:0000256" key="1">
    <source>
        <dbReference type="ARBA" id="ARBA00007905"/>
    </source>
</evidence>
<feature type="domain" description="NADP-dependent oxidoreductase" evidence="5">
    <location>
        <begin position="28"/>
        <end position="260"/>
    </location>
</feature>
<dbReference type="PROSITE" id="PS00798">
    <property type="entry name" value="ALDOKETO_REDUCTASE_1"/>
    <property type="match status" value="1"/>
</dbReference>
<name>A0ABW3KVR8_9BACI</name>
<proteinExistence type="inferred from homology"/>